<dbReference type="KEGG" id="gms:SOIL9_09340"/>
<evidence type="ECO:0008006" key="9">
    <source>
        <dbReference type="Google" id="ProtNLM"/>
    </source>
</evidence>
<gene>
    <name evidence="7" type="ORF">SOIL9_09340</name>
</gene>
<name>A0A6P2D6S1_9BACT</name>
<keyword evidence="1" id="KW-0229">DNA integration</keyword>
<evidence type="ECO:0000256" key="4">
    <source>
        <dbReference type="PROSITE-ProRule" id="PRU01248"/>
    </source>
</evidence>
<evidence type="ECO:0000256" key="3">
    <source>
        <dbReference type="ARBA" id="ARBA00023172"/>
    </source>
</evidence>
<dbReference type="Proteomes" id="UP000464178">
    <property type="component" value="Chromosome"/>
</dbReference>
<dbReference type="InterPro" id="IPR011010">
    <property type="entry name" value="DNA_brk_join_enz"/>
</dbReference>
<proteinExistence type="predicted"/>
<dbReference type="GO" id="GO:0003677">
    <property type="term" value="F:DNA binding"/>
    <property type="evidence" value="ECO:0007669"/>
    <property type="project" value="UniProtKB-UniRule"/>
</dbReference>
<reference evidence="7 8" key="1">
    <citation type="submission" date="2019-05" db="EMBL/GenBank/DDBJ databases">
        <authorList>
            <consortium name="Science for Life Laboratories"/>
        </authorList>
    </citation>
    <scope>NUCLEOTIDE SEQUENCE [LARGE SCALE GENOMIC DNA]</scope>
    <source>
        <strain evidence="7">Soil9</strain>
    </source>
</reference>
<sequence>MPAEHPIRSGKPNKPYPSFPLYAHVTGRWAKKIRGKLHYFGPWDDPDGALKKYLEQKDALHDGRTPRVASEGVTVKLLCNAYLNHKKEKLDRGELSPRSWTCYRNTAELVVAKFGKGRLVSDLRPEDFTSLRTMMSKKWGPVRVRNYVQQIRGVFKYGYDSELLAVPMRFGPGFDRPSKKILRLERAKKGPQMFEAAEVRALVNGSTVTRKGEPVLVTPTVPMKAMILLGVNCGFGNADCGTLPIAALDLKSGWMNYPRPKTGIPRRCPLWPETVAALQDVLTARREPLDSKDADLVFITATGRSWHKDIDDTPVSKEMRKLLDALRIEGKRNFYALRHTFETIGGEAKDQVAVDHIMGHARDDMASVYRERISDERLKAVSDFVRKWVFETSGIET</sequence>
<dbReference type="InterPro" id="IPR010998">
    <property type="entry name" value="Integrase_recombinase_N"/>
</dbReference>
<dbReference type="GO" id="GO:0006310">
    <property type="term" value="P:DNA recombination"/>
    <property type="evidence" value="ECO:0007669"/>
    <property type="project" value="UniProtKB-KW"/>
</dbReference>
<evidence type="ECO:0000256" key="2">
    <source>
        <dbReference type="ARBA" id="ARBA00023125"/>
    </source>
</evidence>
<dbReference type="Gene3D" id="1.10.443.10">
    <property type="entry name" value="Intergrase catalytic core"/>
    <property type="match status" value="1"/>
</dbReference>
<evidence type="ECO:0000259" key="6">
    <source>
        <dbReference type="PROSITE" id="PS51900"/>
    </source>
</evidence>
<dbReference type="InterPro" id="IPR013762">
    <property type="entry name" value="Integrase-like_cat_sf"/>
</dbReference>
<dbReference type="SUPFAM" id="SSF56349">
    <property type="entry name" value="DNA breaking-rejoining enzymes"/>
    <property type="match status" value="1"/>
</dbReference>
<evidence type="ECO:0000313" key="7">
    <source>
        <dbReference type="EMBL" id="VTR97011.1"/>
    </source>
</evidence>
<feature type="domain" description="Tyr recombinase" evidence="5">
    <location>
        <begin position="189"/>
        <end position="383"/>
    </location>
</feature>
<evidence type="ECO:0000313" key="8">
    <source>
        <dbReference type="Proteomes" id="UP000464178"/>
    </source>
</evidence>
<dbReference type="RefSeq" id="WP_162671017.1">
    <property type="nucleotide sequence ID" value="NZ_LR593886.1"/>
</dbReference>
<dbReference type="AlphaFoldDB" id="A0A6P2D6S1"/>
<accession>A0A6P2D6S1</accession>
<feature type="domain" description="Core-binding (CB)" evidence="6">
    <location>
        <begin position="73"/>
        <end position="159"/>
    </location>
</feature>
<dbReference type="EMBL" id="LR593886">
    <property type="protein sequence ID" value="VTR97011.1"/>
    <property type="molecule type" value="Genomic_DNA"/>
</dbReference>
<dbReference type="Pfam" id="PF00589">
    <property type="entry name" value="Phage_integrase"/>
    <property type="match status" value="1"/>
</dbReference>
<organism evidence="7 8">
    <name type="scientific">Gemmata massiliana</name>
    <dbReference type="NCBI Taxonomy" id="1210884"/>
    <lineage>
        <taxon>Bacteria</taxon>
        <taxon>Pseudomonadati</taxon>
        <taxon>Planctomycetota</taxon>
        <taxon>Planctomycetia</taxon>
        <taxon>Gemmatales</taxon>
        <taxon>Gemmataceae</taxon>
        <taxon>Gemmata</taxon>
    </lineage>
</organism>
<keyword evidence="3" id="KW-0233">DNA recombination</keyword>
<dbReference type="PROSITE" id="PS51900">
    <property type="entry name" value="CB"/>
    <property type="match status" value="1"/>
</dbReference>
<keyword evidence="2 4" id="KW-0238">DNA-binding</keyword>
<dbReference type="InterPro" id="IPR002104">
    <property type="entry name" value="Integrase_catalytic"/>
</dbReference>
<dbReference type="PROSITE" id="PS51898">
    <property type="entry name" value="TYR_RECOMBINASE"/>
    <property type="match status" value="1"/>
</dbReference>
<dbReference type="Gene3D" id="1.10.150.130">
    <property type="match status" value="1"/>
</dbReference>
<dbReference type="InterPro" id="IPR044068">
    <property type="entry name" value="CB"/>
</dbReference>
<dbReference type="GO" id="GO:0015074">
    <property type="term" value="P:DNA integration"/>
    <property type="evidence" value="ECO:0007669"/>
    <property type="project" value="UniProtKB-KW"/>
</dbReference>
<evidence type="ECO:0000259" key="5">
    <source>
        <dbReference type="PROSITE" id="PS51898"/>
    </source>
</evidence>
<keyword evidence="8" id="KW-1185">Reference proteome</keyword>
<evidence type="ECO:0000256" key="1">
    <source>
        <dbReference type="ARBA" id="ARBA00022908"/>
    </source>
</evidence>
<protein>
    <recommendedName>
        <fullName evidence="9">Tyr recombinase domain-containing protein</fullName>
    </recommendedName>
</protein>